<gene>
    <name evidence="2" type="ORF">FH972_014630</name>
</gene>
<evidence type="ECO:0000313" key="2">
    <source>
        <dbReference type="EMBL" id="KAE8075950.1"/>
    </source>
</evidence>
<name>A0A5N6RDT1_9ROSI</name>
<dbReference type="AlphaFoldDB" id="A0A5N6RDT1"/>
<feature type="compositionally biased region" description="Polar residues" evidence="1">
    <location>
        <begin position="1"/>
        <end position="18"/>
    </location>
</feature>
<keyword evidence="3" id="KW-1185">Reference proteome</keyword>
<dbReference type="EMBL" id="CM017326">
    <property type="protein sequence ID" value="KAE8075950.1"/>
    <property type="molecule type" value="Genomic_DNA"/>
</dbReference>
<protein>
    <submittedName>
        <fullName evidence="2">Uncharacterized protein</fullName>
    </submittedName>
</protein>
<evidence type="ECO:0000256" key="1">
    <source>
        <dbReference type="SAM" id="MobiDB-lite"/>
    </source>
</evidence>
<accession>A0A5N6RDT1</accession>
<evidence type="ECO:0000313" key="3">
    <source>
        <dbReference type="Proteomes" id="UP000327013"/>
    </source>
</evidence>
<proteinExistence type="predicted"/>
<dbReference type="OrthoDB" id="1482431at2759"/>
<dbReference type="Proteomes" id="UP000327013">
    <property type="component" value="Chromosome 6"/>
</dbReference>
<feature type="region of interest" description="Disordered" evidence="1">
    <location>
        <begin position="1"/>
        <end position="44"/>
    </location>
</feature>
<sequence>MGSLKTSMSTAENSSTIPDTRPGDQKPASGGGDPAWMMPESEATRRRRASMLPLEVGTLVMCCWRDGQLIVRREPP</sequence>
<organism evidence="2 3">
    <name type="scientific">Carpinus fangiana</name>
    <dbReference type="NCBI Taxonomy" id="176857"/>
    <lineage>
        <taxon>Eukaryota</taxon>
        <taxon>Viridiplantae</taxon>
        <taxon>Streptophyta</taxon>
        <taxon>Embryophyta</taxon>
        <taxon>Tracheophyta</taxon>
        <taxon>Spermatophyta</taxon>
        <taxon>Magnoliopsida</taxon>
        <taxon>eudicotyledons</taxon>
        <taxon>Gunneridae</taxon>
        <taxon>Pentapetalae</taxon>
        <taxon>rosids</taxon>
        <taxon>fabids</taxon>
        <taxon>Fagales</taxon>
        <taxon>Betulaceae</taxon>
        <taxon>Carpinus</taxon>
    </lineage>
</organism>
<reference evidence="2 3" key="1">
    <citation type="submission" date="2019-06" db="EMBL/GenBank/DDBJ databases">
        <title>A chromosomal-level reference genome of Carpinus fangiana (Coryloideae, Betulaceae).</title>
        <authorList>
            <person name="Yang X."/>
            <person name="Wang Z."/>
            <person name="Zhang L."/>
            <person name="Hao G."/>
            <person name="Liu J."/>
            <person name="Yang Y."/>
        </authorList>
    </citation>
    <scope>NUCLEOTIDE SEQUENCE [LARGE SCALE GENOMIC DNA]</scope>
    <source>
        <strain evidence="2">Cfa_2016G</strain>
        <tissue evidence="2">Leaf</tissue>
    </source>
</reference>